<dbReference type="AlphaFoldDB" id="A0AAD6UHB3"/>
<gene>
    <name evidence="2" type="ORF">B0H15DRAFT_515638</name>
</gene>
<dbReference type="InterPro" id="IPR039340">
    <property type="entry name" value="Tfc4/TFIIIC-102/Sfc4"/>
</dbReference>
<dbReference type="InterPro" id="IPR011990">
    <property type="entry name" value="TPR-like_helical_dom_sf"/>
</dbReference>
<feature type="compositionally biased region" description="Low complexity" evidence="1">
    <location>
        <begin position="541"/>
        <end position="552"/>
    </location>
</feature>
<comment type="caution">
    <text evidence="2">The sequence shown here is derived from an EMBL/GenBank/DDBJ whole genome shotgun (WGS) entry which is preliminary data.</text>
</comment>
<proteinExistence type="predicted"/>
<evidence type="ECO:0000313" key="3">
    <source>
        <dbReference type="Proteomes" id="UP001222325"/>
    </source>
</evidence>
<dbReference type="GO" id="GO:0000127">
    <property type="term" value="C:transcription factor TFIIIC complex"/>
    <property type="evidence" value="ECO:0007669"/>
    <property type="project" value="TreeGrafter"/>
</dbReference>
<dbReference type="Proteomes" id="UP001222325">
    <property type="component" value="Unassembled WGS sequence"/>
</dbReference>
<dbReference type="PANTHER" id="PTHR23082:SF0">
    <property type="entry name" value="GENERAL TRANSCRIPTION FACTOR 3C POLYPEPTIDE 3"/>
    <property type="match status" value="1"/>
</dbReference>
<reference evidence="2" key="1">
    <citation type="submission" date="2023-03" db="EMBL/GenBank/DDBJ databases">
        <title>Massive genome expansion in bonnet fungi (Mycena s.s.) driven by repeated elements and novel gene families across ecological guilds.</title>
        <authorList>
            <consortium name="Lawrence Berkeley National Laboratory"/>
            <person name="Harder C.B."/>
            <person name="Miyauchi S."/>
            <person name="Viragh M."/>
            <person name="Kuo A."/>
            <person name="Thoen E."/>
            <person name="Andreopoulos B."/>
            <person name="Lu D."/>
            <person name="Skrede I."/>
            <person name="Drula E."/>
            <person name="Henrissat B."/>
            <person name="Morin E."/>
            <person name="Kohler A."/>
            <person name="Barry K."/>
            <person name="LaButti K."/>
            <person name="Morin E."/>
            <person name="Salamov A."/>
            <person name="Lipzen A."/>
            <person name="Mereny Z."/>
            <person name="Hegedus B."/>
            <person name="Baldrian P."/>
            <person name="Stursova M."/>
            <person name="Weitz H."/>
            <person name="Taylor A."/>
            <person name="Grigoriev I.V."/>
            <person name="Nagy L.G."/>
            <person name="Martin F."/>
            <person name="Kauserud H."/>
        </authorList>
    </citation>
    <scope>NUCLEOTIDE SEQUENCE</scope>
    <source>
        <strain evidence="2">CBHHK173m</strain>
    </source>
</reference>
<dbReference type="GO" id="GO:0006383">
    <property type="term" value="P:transcription by RNA polymerase III"/>
    <property type="evidence" value="ECO:0007669"/>
    <property type="project" value="InterPro"/>
</dbReference>
<feature type="compositionally biased region" description="Basic and acidic residues" evidence="1">
    <location>
        <begin position="1"/>
        <end position="13"/>
    </location>
</feature>
<dbReference type="PANTHER" id="PTHR23082">
    <property type="entry name" value="TRANSCRIPTION INITIATION FACTOR IIIC TFIIIC , POLYPEPTIDE 3-RELATED"/>
    <property type="match status" value="1"/>
</dbReference>
<feature type="region of interest" description="Disordered" evidence="1">
    <location>
        <begin position="537"/>
        <end position="575"/>
    </location>
</feature>
<evidence type="ECO:0000256" key="1">
    <source>
        <dbReference type="SAM" id="MobiDB-lite"/>
    </source>
</evidence>
<organism evidence="2 3">
    <name type="scientific">Mycena belliarum</name>
    <dbReference type="NCBI Taxonomy" id="1033014"/>
    <lineage>
        <taxon>Eukaryota</taxon>
        <taxon>Fungi</taxon>
        <taxon>Dikarya</taxon>
        <taxon>Basidiomycota</taxon>
        <taxon>Agaricomycotina</taxon>
        <taxon>Agaricomycetes</taxon>
        <taxon>Agaricomycetidae</taxon>
        <taxon>Agaricales</taxon>
        <taxon>Marasmiineae</taxon>
        <taxon>Mycenaceae</taxon>
        <taxon>Mycena</taxon>
    </lineage>
</organism>
<evidence type="ECO:0000313" key="2">
    <source>
        <dbReference type="EMBL" id="KAJ7100279.1"/>
    </source>
</evidence>
<dbReference type="EMBL" id="JARJCN010000006">
    <property type="protein sequence ID" value="KAJ7100279.1"/>
    <property type="molecule type" value="Genomic_DNA"/>
</dbReference>
<keyword evidence="3" id="KW-1185">Reference proteome</keyword>
<feature type="region of interest" description="Disordered" evidence="1">
    <location>
        <begin position="1"/>
        <end position="71"/>
    </location>
</feature>
<name>A0AAD6UHB3_9AGAR</name>
<evidence type="ECO:0008006" key="4">
    <source>
        <dbReference type="Google" id="ProtNLM"/>
    </source>
</evidence>
<feature type="compositionally biased region" description="Low complexity" evidence="1">
    <location>
        <begin position="25"/>
        <end position="36"/>
    </location>
</feature>
<dbReference type="Gene3D" id="1.25.40.10">
    <property type="entry name" value="Tetratricopeptide repeat domain"/>
    <property type="match status" value="3"/>
</dbReference>
<dbReference type="SMART" id="SM00028">
    <property type="entry name" value="TPR"/>
    <property type="match status" value="7"/>
</dbReference>
<dbReference type="SUPFAM" id="SSF48452">
    <property type="entry name" value="TPR-like"/>
    <property type="match status" value="3"/>
</dbReference>
<sequence length="1026" mass="115125">MFADAFDHDKLISMDDALSMEDDGSSGVDSDQGQPSDSEEEKSDNDGEQDSDSDSDSDPEESNVETQIEDDFDRLVNNIRLKEGTSTGLLSKDWDFNAQDQDAQFRDDLRAASGIGKRRAKGGRRAVGPTLSSEVRSLLGDGNQAYVDGNLPEAIRIMLEVIRIEPRAASPWSVLAQCYEDMKQDEQALQLRIMAAHLRHDAEEWDRLAHQSKDLGYNLQALYCWGKLSSLDPTNVNAQWDRALLARDIGDLKTTRNAFLAILKRFPHDLTVLSELRTVLIELGDLDTCTTLFQAAFVHYRAAFPSGHAHDAVTGEDLPGGGFGSMEILVLADLYNTAGEHGRAVDAIRQGCRWLQGRGRDRYWDMCDDDREYDLADCGRDENSGPQPGMFPLDINARHRLAVARIKMGDLDEAKRHVSAVLAEDVLDYAPLFVETADAYFEREMYAEARPIYEILGAEASTSSLYILLQTATCLRMLNELRESVDVYEYIRLVDPTHNEAKMKLAEIYEILNEPRKALELVYEIIDSRKRSNLYKASEAGQSQGGQRQTSQPAASTSLFAEEKTTKTKSGRTTRMSLEALKELEATIERDTLKNHRRLAELWSGIPKGPISDAEREWTLLADQMIEGFRETRQLFSTSPQAFRGMFPVVDRSKRAKKNTEADEDRMVSRLELEARGPTVKAGVATDVFRGLQFKDWLQLTFQHCFLLTARGQYDAAEEILKHLLLSVVYRSRESQTSIRLALITCAIAARRHHTVVEHSRKIINAHQFNNEPLRIFLAAMASGLHATDAFLTTALQKAVYREMKVSHATAKSPDLVRWIGQMKRFSLPTTKQEEANDEDDAGPEEGGGANANASINVNDAHPLPDAARKFNPVITVIYGQMSVAAKSYQTAMFYLLHAYELCPEDPMICLSLAMASIGRAMQRQSDNRHQLITQGMAFLGRYRQLRQEQLDGVGEIDYNFGRAFHQLGLYSHAVTHYAKVLDLAEAQNGKHITFAQEAAYNLSLIYVITGAPQLAQALYRRWLSL</sequence>
<protein>
    <recommendedName>
        <fullName evidence="4">TPR-like protein</fullName>
    </recommendedName>
</protein>
<feature type="compositionally biased region" description="Acidic residues" evidence="1">
    <location>
        <begin position="37"/>
        <end position="71"/>
    </location>
</feature>
<accession>A0AAD6UHB3</accession>
<dbReference type="InterPro" id="IPR019734">
    <property type="entry name" value="TPR_rpt"/>
</dbReference>
<feature type="region of interest" description="Disordered" evidence="1">
    <location>
        <begin position="830"/>
        <end position="859"/>
    </location>
</feature>